<dbReference type="InterPro" id="IPR029052">
    <property type="entry name" value="Metallo-depent_PP-like"/>
</dbReference>
<organism evidence="2 3">
    <name type="scientific">Segatella buccae ATCC 33574</name>
    <dbReference type="NCBI Taxonomy" id="873513"/>
    <lineage>
        <taxon>Bacteria</taxon>
        <taxon>Pseudomonadati</taxon>
        <taxon>Bacteroidota</taxon>
        <taxon>Bacteroidia</taxon>
        <taxon>Bacteroidales</taxon>
        <taxon>Prevotellaceae</taxon>
        <taxon>Segatella</taxon>
    </lineage>
</organism>
<dbReference type="GO" id="GO:0005737">
    <property type="term" value="C:cytoplasm"/>
    <property type="evidence" value="ECO:0007669"/>
    <property type="project" value="TreeGrafter"/>
</dbReference>
<dbReference type="EMBL" id="AEPD01000025">
    <property type="protein sequence ID" value="EFU30869.1"/>
    <property type="molecule type" value="Genomic_DNA"/>
</dbReference>
<proteinExistence type="predicted"/>
<evidence type="ECO:0000259" key="1">
    <source>
        <dbReference type="Pfam" id="PF00149"/>
    </source>
</evidence>
<dbReference type="PANTHER" id="PTHR32440">
    <property type="entry name" value="PHOSPHATASE DCR2-RELATED-RELATED"/>
    <property type="match status" value="1"/>
</dbReference>
<dbReference type="PANTHER" id="PTHR32440:SF11">
    <property type="entry name" value="METALLOPHOSPHOESTERASE DOMAIN-CONTAINING PROTEIN"/>
    <property type="match status" value="1"/>
</dbReference>
<dbReference type="HOGENOM" id="CLU_019692_0_1_10"/>
<dbReference type="Pfam" id="PF00149">
    <property type="entry name" value="Metallophos"/>
    <property type="match status" value="1"/>
</dbReference>
<dbReference type="Gene3D" id="3.60.21.10">
    <property type="match status" value="1"/>
</dbReference>
<gene>
    <name evidence="2" type="ORF">HMPREF6485_1191</name>
</gene>
<dbReference type="GO" id="GO:0016788">
    <property type="term" value="F:hydrolase activity, acting on ester bonds"/>
    <property type="evidence" value="ECO:0007669"/>
    <property type="project" value="TreeGrafter"/>
</dbReference>
<evidence type="ECO:0000313" key="3">
    <source>
        <dbReference type="Proteomes" id="UP000003112"/>
    </source>
</evidence>
<dbReference type="SUPFAM" id="SSF56300">
    <property type="entry name" value="Metallo-dependent phosphatases"/>
    <property type="match status" value="1"/>
</dbReference>
<name>E6K6E4_9BACT</name>
<accession>E6K6E4</accession>
<dbReference type="Proteomes" id="UP000003112">
    <property type="component" value="Unassembled WGS sequence"/>
</dbReference>
<comment type="caution">
    <text evidence="2">The sequence shown here is derived from an EMBL/GenBank/DDBJ whole genome shotgun (WGS) entry which is preliminary data.</text>
</comment>
<reference evidence="2 3" key="1">
    <citation type="submission" date="2010-10" db="EMBL/GenBank/DDBJ databases">
        <authorList>
            <person name="Muzny D."/>
            <person name="Qin X."/>
            <person name="Deng J."/>
            <person name="Jiang H."/>
            <person name="Liu Y."/>
            <person name="Qu J."/>
            <person name="Song X.-Z."/>
            <person name="Zhang L."/>
            <person name="Thornton R."/>
            <person name="Coyle M."/>
            <person name="Francisco L."/>
            <person name="Jackson L."/>
            <person name="Javaid M."/>
            <person name="Korchina V."/>
            <person name="Kovar C."/>
            <person name="Mata R."/>
            <person name="Mathew T."/>
            <person name="Ngo R."/>
            <person name="Nguyen L."/>
            <person name="Nguyen N."/>
            <person name="Okwuonu G."/>
            <person name="Ongeri F."/>
            <person name="Pham C."/>
            <person name="Simmons D."/>
            <person name="Wilczek-Boney K."/>
            <person name="Hale W."/>
            <person name="Jakkamsetti A."/>
            <person name="Pham P."/>
            <person name="Ruth R."/>
            <person name="San Lucas F."/>
            <person name="Warren J."/>
            <person name="Zhang J."/>
            <person name="Zhao Z."/>
            <person name="Zhou C."/>
            <person name="Zhu D."/>
            <person name="Lee S."/>
            <person name="Bess C."/>
            <person name="Blankenburg K."/>
            <person name="Forbes L."/>
            <person name="Fu Q."/>
            <person name="Gubbala S."/>
            <person name="Hirani K."/>
            <person name="Jayaseelan J.C."/>
            <person name="Lara F."/>
            <person name="Munidasa M."/>
            <person name="Palculict T."/>
            <person name="Patil S."/>
            <person name="Pu L.-L."/>
            <person name="Saada N."/>
            <person name="Tang L."/>
            <person name="Weissenberger G."/>
            <person name="Zhu Y."/>
            <person name="Hemphill L."/>
            <person name="Shang Y."/>
            <person name="Youmans B."/>
            <person name="Ayvaz T."/>
            <person name="Ross M."/>
            <person name="Santibanez J."/>
            <person name="Aqrawi P."/>
            <person name="Gross S."/>
            <person name="Joshi V."/>
            <person name="Fowler G."/>
            <person name="Nazareth L."/>
            <person name="Reid J."/>
            <person name="Worley K."/>
            <person name="Petrosino J."/>
            <person name="Highlander S."/>
            <person name="Gibbs R."/>
        </authorList>
    </citation>
    <scope>NUCLEOTIDE SEQUENCE [LARGE SCALE GENOMIC DNA]</scope>
    <source>
        <strain evidence="2 3">ATCC 33574</strain>
    </source>
</reference>
<feature type="domain" description="Calcineurin-like phosphoesterase" evidence="1">
    <location>
        <begin position="94"/>
        <end position="321"/>
    </location>
</feature>
<dbReference type="InterPro" id="IPR004843">
    <property type="entry name" value="Calcineurin-like_PHP"/>
</dbReference>
<dbReference type="STRING" id="873513.HMPREF6485_1191"/>
<dbReference type="eggNOG" id="COG1409">
    <property type="taxonomic scope" value="Bacteria"/>
</dbReference>
<dbReference type="AlphaFoldDB" id="E6K6E4"/>
<dbReference type="CDD" id="cd07383">
    <property type="entry name" value="MPP_Dcr2"/>
    <property type="match status" value="1"/>
</dbReference>
<protein>
    <submittedName>
        <fullName evidence="2">Ser/Thr phosphatase family protein</fullName>
    </submittedName>
</protein>
<evidence type="ECO:0000313" key="2">
    <source>
        <dbReference type="EMBL" id="EFU30869.1"/>
    </source>
</evidence>
<sequence length="395" mass="44561">MIPRQPEVCLCLHYYYIISPVVGKSNTLCVDASAVMVGASFFWLFRSFSLHLQHVYKPNYCQYMNHRPFICLLLALFSTLSMSAQGLCFHDGQFKIVQFTDLHYKLGDPASRAAVECIQEVVKAEQPDLIIVTGDIVYSKPGDFAMQAVLNVLSQQQTPYCLVLGNHDPEQGVSATALYDLMQKAPGCVMPPRRGKLLDYVLPVYAADGKTLRAQLYGFDTHGKSAMRGVGGYAWITQSQQAWYRRKCAEAKATNGGKTVPALAFMHYPLPEYNEAVANTQVVLYGTRMERAYAPKLNSGMFAAFKECGDVMGVFCGHDHDNDYSLMFYQVMLAHGRFSGGNTEYNHLSNGARVIVLKEGRREFDTWIRERSGRVLYETTYPTSYVKDDWKKRKQ</sequence>
<keyword evidence="3" id="KW-1185">Reference proteome</keyword>